<reference evidence="1 2" key="1">
    <citation type="submission" date="2019-01" db="EMBL/GenBank/DDBJ databases">
        <title>Brevundimonas diminuta Genome sequencing and assembly.</title>
        <authorList>
            <person name="Chen H."/>
        </authorList>
    </citation>
    <scope>NUCLEOTIDE SEQUENCE [LARGE SCALE GENOMIC DNA]</scope>
    <source>
        <strain evidence="2">ATCC(B) 19146</strain>
    </source>
</reference>
<dbReference type="Proteomes" id="UP000287388">
    <property type="component" value="Chromosome"/>
</dbReference>
<dbReference type="AlphaFoldDB" id="A0A410NVJ2"/>
<gene>
    <name evidence="1" type="ORF">EQG53_05695</name>
</gene>
<dbReference type="RefSeq" id="WP_128719388.1">
    <property type="nucleotide sequence ID" value="NZ_CP035093.1"/>
</dbReference>
<sequence length="122" mass="12945">MTTAPYNFDNTSGVGFHVKSSHMYISASRTGPGSVGTANVTVEAVGAVGPVDFIVYRMSGDASIEAFPVRSTASTAPYRHILSFDTNLTNQTKRAVFGCSARDAAGNTGNVVIEVEIFYNEE</sequence>
<evidence type="ECO:0000313" key="1">
    <source>
        <dbReference type="EMBL" id="QAT13895.1"/>
    </source>
</evidence>
<name>A0A410NVJ2_BREDI</name>
<dbReference type="KEGG" id="bdm:EQG53_05695"/>
<protein>
    <submittedName>
        <fullName evidence="1">Uncharacterized protein</fullName>
    </submittedName>
</protein>
<accession>A0A410NVJ2</accession>
<organism evidence="1 2">
    <name type="scientific">Brevundimonas diminuta</name>
    <name type="common">Pseudomonas diminuta</name>
    <dbReference type="NCBI Taxonomy" id="293"/>
    <lineage>
        <taxon>Bacteria</taxon>
        <taxon>Pseudomonadati</taxon>
        <taxon>Pseudomonadota</taxon>
        <taxon>Alphaproteobacteria</taxon>
        <taxon>Caulobacterales</taxon>
        <taxon>Caulobacteraceae</taxon>
        <taxon>Brevundimonas</taxon>
    </lineage>
</organism>
<evidence type="ECO:0000313" key="2">
    <source>
        <dbReference type="Proteomes" id="UP000287388"/>
    </source>
</evidence>
<dbReference type="EMBL" id="CP035093">
    <property type="protein sequence ID" value="QAT13895.1"/>
    <property type="molecule type" value="Genomic_DNA"/>
</dbReference>
<proteinExistence type="predicted"/>